<proteinExistence type="predicted"/>
<dbReference type="OrthoDB" id="6328115at2759"/>
<dbReference type="EMBL" id="CAJFCJ010000053">
    <property type="protein sequence ID" value="CAD5126496.1"/>
    <property type="molecule type" value="Genomic_DNA"/>
</dbReference>
<dbReference type="AlphaFoldDB" id="A0A7I8WED2"/>
<protein>
    <submittedName>
        <fullName evidence="1">DgyrCDS14610</fullName>
    </submittedName>
</protein>
<reference evidence="1 2" key="1">
    <citation type="submission" date="2020-08" db="EMBL/GenBank/DDBJ databases">
        <authorList>
            <person name="Hejnol A."/>
        </authorList>
    </citation>
    <scope>NUCLEOTIDE SEQUENCE [LARGE SCALE GENOMIC DNA]</scope>
</reference>
<keyword evidence="2" id="KW-1185">Reference proteome</keyword>
<evidence type="ECO:0000313" key="2">
    <source>
        <dbReference type="Proteomes" id="UP000549394"/>
    </source>
</evidence>
<evidence type="ECO:0000313" key="1">
    <source>
        <dbReference type="EMBL" id="CAD5126496.1"/>
    </source>
</evidence>
<accession>A0A7I8WED2</accession>
<sequence>MVICILRTTDNKMRIKGRNSLILLATLFLVDKIFSAELEVKVHYQPEVKGGKPITVTFGKSKGTPTCKLNGKNYGGNPIPEKSVIMDSAYKTITIQAAEIGSVDNDFMFVSSINCVDNSESISFELRIFILKEVPNDDATHKICLFETFISNLPQPIRTVEMLCYNLGGTCSVSVVDPTKASVDLTGSLYINDNTELIKVTQSNSADSALLKVDCTLINIQTSVNIPVFFHPGANPWAIASGDPHFEQIVFDGLHSMNMPICYDVLGTPDSYLKIVEYSKIGVEIYGHLKDDYYMHRIIIKSVIGNVTVSMNSISIHNKTQVNWIENSKRIIIQSKFFNYEIFSSEILITILQETPIIIKIEKARNFIDQWHLDVSFKSGPKDYVEMSGLLGHIGKKEYKFYSSVQSDSDISNSKKTTIGIGNNLIIARKVERNGKYCWLMAVDDILKPIHISNFFFQNIN</sequence>
<name>A0A7I8WED2_9ANNE</name>
<dbReference type="Proteomes" id="UP000549394">
    <property type="component" value="Unassembled WGS sequence"/>
</dbReference>
<organism evidence="1 2">
    <name type="scientific">Dimorphilus gyrociliatus</name>
    <dbReference type="NCBI Taxonomy" id="2664684"/>
    <lineage>
        <taxon>Eukaryota</taxon>
        <taxon>Metazoa</taxon>
        <taxon>Spiralia</taxon>
        <taxon>Lophotrochozoa</taxon>
        <taxon>Annelida</taxon>
        <taxon>Polychaeta</taxon>
        <taxon>Polychaeta incertae sedis</taxon>
        <taxon>Dinophilidae</taxon>
        <taxon>Dimorphilus</taxon>
    </lineage>
</organism>
<gene>
    <name evidence="1" type="ORF">DGYR_LOCUS13738</name>
</gene>
<comment type="caution">
    <text evidence="1">The sequence shown here is derived from an EMBL/GenBank/DDBJ whole genome shotgun (WGS) entry which is preliminary data.</text>
</comment>